<comment type="catalytic activity">
    <reaction evidence="27">
        <text>L-glutamine(in) + L-glutamate(out) + Na(+)(out) + H(+)(out) = L-glutamine(out) + L-glutamate(in) + Na(+)(in) + H(+)(in)</text>
        <dbReference type="Rhea" id="RHEA:70883"/>
        <dbReference type="ChEBI" id="CHEBI:15378"/>
        <dbReference type="ChEBI" id="CHEBI:29101"/>
        <dbReference type="ChEBI" id="CHEBI:29985"/>
        <dbReference type="ChEBI" id="CHEBI:58359"/>
    </reaction>
</comment>
<comment type="catalytic activity">
    <reaction evidence="30">
        <text>L-glutamine(in) + L-alanine(out) + Na(+)(out) = L-glutamine(out) + L-alanine(in) + Na(+)(in)</text>
        <dbReference type="Rhea" id="RHEA:70867"/>
        <dbReference type="ChEBI" id="CHEBI:29101"/>
        <dbReference type="ChEBI" id="CHEBI:57972"/>
        <dbReference type="ChEBI" id="CHEBI:58359"/>
    </reaction>
</comment>
<evidence type="ECO:0000256" key="10">
    <source>
        <dbReference type="ARBA" id="ARBA00022970"/>
    </source>
</evidence>
<keyword evidence="14 31" id="KW-0472">Membrane</keyword>
<comment type="catalytic activity">
    <reaction evidence="18">
        <text>D-serine(in) + L-alanine(out) + Na(+)(out) = D-serine(out) + L-alanine(in) + Na(+)(in)</text>
        <dbReference type="Rhea" id="RHEA:75311"/>
        <dbReference type="ChEBI" id="CHEBI:29101"/>
        <dbReference type="ChEBI" id="CHEBI:35247"/>
        <dbReference type="ChEBI" id="CHEBI:57972"/>
    </reaction>
</comment>
<keyword evidence="3 31" id="KW-0813">Transport</keyword>
<dbReference type="GO" id="GO:0046872">
    <property type="term" value="F:metal ion binding"/>
    <property type="evidence" value="ECO:0007669"/>
    <property type="project" value="UniProtKB-KW"/>
</dbReference>
<comment type="similarity">
    <text evidence="31">Belongs to the dicarboxylate/amino acid:cation symporter (DAACS) (TC 2.A.23) family.</text>
</comment>
<keyword evidence="7 31" id="KW-0812">Transmembrane</keyword>
<feature type="transmembrane region" description="Helical" evidence="31">
    <location>
        <begin position="46"/>
        <end position="68"/>
    </location>
</feature>
<comment type="catalytic activity">
    <reaction evidence="28">
        <text>L-valine(out) + L-glutamine(in) + Na(+)(out) = L-valine(in) + L-glutamine(out) + Na(+)(in)</text>
        <dbReference type="Rhea" id="RHEA:70871"/>
        <dbReference type="ChEBI" id="CHEBI:29101"/>
        <dbReference type="ChEBI" id="CHEBI:57762"/>
        <dbReference type="ChEBI" id="CHEBI:58359"/>
    </reaction>
</comment>
<comment type="catalytic activity">
    <reaction evidence="20">
        <text>L-asparagine(out) + L-glutamine(in) + Na(+)(out) = L-asparagine(in) + L-glutamine(out) + Na(+)(in)</text>
        <dbReference type="Rhea" id="RHEA:70891"/>
        <dbReference type="ChEBI" id="CHEBI:29101"/>
        <dbReference type="ChEBI" id="CHEBI:58048"/>
        <dbReference type="ChEBI" id="CHEBI:58359"/>
    </reaction>
</comment>
<dbReference type="PANTHER" id="PTHR11958">
    <property type="entry name" value="SODIUM/DICARBOXYLATE SYMPORTER-RELATED"/>
    <property type="match status" value="1"/>
</dbReference>
<evidence type="ECO:0000256" key="12">
    <source>
        <dbReference type="ARBA" id="ARBA00022990"/>
    </source>
</evidence>
<evidence type="ECO:0000256" key="23">
    <source>
        <dbReference type="ARBA" id="ARBA00036702"/>
    </source>
</evidence>
<evidence type="ECO:0000256" key="16">
    <source>
        <dbReference type="ARBA" id="ARBA00024145"/>
    </source>
</evidence>
<evidence type="ECO:0000256" key="20">
    <source>
        <dbReference type="ARBA" id="ARBA00035952"/>
    </source>
</evidence>
<evidence type="ECO:0000256" key="22">
    <source>
        <dbReference type="ARBA" id="ARBA00036485"/>
    </source>
</evidence>
<comment type="subcellular location">
    <subcellularLocation>
        <location evidence="2">Cell membrane</location>
        <topology evidence="2">Multi-pass membrane protein</topology>
    </subcellularLocation>
    <subcellularLocation>
        <location evidence="1">Melanosome</location>
    </subcellularLocation>
    <subcellularLocation>
        <location evidence="31">Membrane</location>
        <topology evidence="31">Multi-pass membrane protein</topology>
    </subcellularLocation>
</comment>
<dbReference type="GO" id="GO:0015297">
    <property type="term" value="F:antiporter activity"/>
    <property type="evidence" value="ECO:0007669"/>
    <property type="project" value="UniProtKB-KW"/>
</dbReference>
<evidence type="ECO:0000256" key="30">
    <source>
        <dbReference type="ARBA" id="ARBA00048644"/>
    </source>
</evidence>
<evidence type="ECO:0000256" key="28">
    <source>
        <dbReference type="ARBA" id="ARBA00047799"/>
    </source>
</evidence>
<evidence type="ECO:0000256" key="2">
    <source>
        <dbReference type="ARBA" id="ARBA00004651"/>
    </source>
</evidence>
<keyword evidence="9 31" id="KW-0769">Symport</keyword>
<comment type="catalytic activity">
    <reaction evidence="16">
        <text>iodide(out) = iodide(in)</text>
        <dbReference type="Rhea" id="RHEA:66324"/>
        <dbReference type="ChEBI" id="CHEBI:16382"/>
    </reaction>
</comment>
<keyword evidence="13" id="KW-0915">Sodium</keyword>
<name>A0A6P8FNW0_CLUHA</name>
<dbReference type="OrthoDB" id="5877963at2759"/>
<evidence type="ECO:0000256" key="1">
    <source>
        <dbReference type="ARBA" id="ARBA00004223"/>
    </source>
</evidence>
<feature type="transmembrane region" description="Helical" evidence="31">
    <location>
        <begin position="89"/>
        <end position="111"/>
    </location>
</feature>
<keyword evidence="12" id="KW-0007">Acetylation</keyword>
<feature type="transmembrane region" description="Helical" evidence="31">
    <location>
        <begin position="226"/>
        <end position="243"/>
    </location>
</feature>
<evidence type="ECO:0000256" key="25">
    <source>
        <dbReference type="ARBA" id="ARBA00036948"/>
    </source>
</evidence>
<evidence type="ECO:0000256" key="13">
    <source>
        <dbReference type="ARBA" id="ARBA00023053"/>
    </source>
</evidence>
<evidence type="ECO:0000313" key="34">
    <source>
        <dbReference type="RefSeq" id="XP_031429823.1"/>
    </source>
</evidence>
<dbReference type="KEGG" id="char:105901530"/>
<feature type="transmembrane region" description="Helical" evidence="31">
    <location>
        <begin position="374"/>
        <end position="399"/>
    </location>
</feature>
<evidence type="ECO:0000256" key="7">
    <source>
        <dbReference type="ARBA" id="ARBA00022692"/>
    </source>
</evidence>
<feature type="transmembrane region" description="Helical" evidence="31">
    <location>
        <begin position="263"/>
        <end position="283"/>
    </location>
</feature>
<protein>
    <recommendedName>
        <fullName evidence="31">Amino acid transporter</fullName>
    </recommendedName>
</protein>
<keyword evidence="6" id="KW-0597">Phosphoprotein</keyword>
<comment type="catalytic activity">
    <reaction evidence="19">
        <text>L-glutamine(in) + L-serine(out) + Na(+)(out) = L-glutamine(out) + L-serine(in) + Na(+)(in)</text>
        <dbReference type="Rhea" id="RHEA:70887"/>
        <dbReference type="ChEBI" id="CHEBI:29101"/>
        <dbReference type="ChEBI" id="CHEBI:33384"/>
        <dbReference type="ChEBI" id="CHEBI:58359"/>
    </reaction>
</comment>
<comment type="catalytic activity">
    <reaction evidence="22">
        <text>L-glutamine(in) + L-methionine(out) + Na(+)(out) = L-glutamine(out) + L-methionine(in) + Na(+)(in)</text>
        <dbReference type="Rhea" id="RHEA:70875"/>
        <dbReference type="ChEBI" id="CHEBI:29101"/>
        <dbReference type="ChEBI" id="CHEBI:57844"/>
        <dbReference type="ChEBI" id="CHEBI:58359"/>
    </reaction>
</comment>
<evidence type="ECO:0000256" key="24">
    <source>
        <dbReference type="ARBA" id="ARBA00036895"/>
    </source>
</evidence>
<dbReference type="SUPFAM" id="SSF118215">
    <property type="entry name" value="Proton glutamate symport protein"/>
    <property type="match status" value="1"/>
</dbReference>
<dbReference type="InterPro" id="IPR050746">
    <property type="entry name" value="DAACS"/>
</dbReference>
<keyword evidence="33" id="KW-1185">Reference proteome</keyword>
<feature type="region of interest" description="Disordered" evidence="32">
    <location>
        <begin position="489"/>
        <end position="542"/>
    </location>
</feature>
<comment type="catalytic activity">
    <reaction evidence="26">
        <text>L-threonine(out) + L-glutamine(in) + Na(+)(out) = L-threonine(in) + L-glutamine(out) + Na(+)(in)</text>
        <dbReference type="Rhea" id="RHEA:70879"/>
        <dbReference type="ChEBI" id="CHEBI:29101"/>
        <dbReference type="ChEBI" id="CHEBI:57926"/>
        <dbReference type="ChEBI" id="CHEBI:58359"/>
    </reaction>
</comment>
<sequence length="542" mass="57540">MAEKITIEDGKASNGDAHLQESFANGQSGGQPSKAPEPMAQKFKRIALANLLVILTVAGVIIGVLIGLGVRSAGLSKVQIIYFGFPGELLIRLLKMIIIPLVVCSLVSGAASIDPKALGKLGGWAMLFFLVTTLIASTIGVIMAFIIQPGVVTGAKPSLAGSDGGVIQAKEVIDSFLDLIRNIFPSNLVSAAFQSYATHYKLKEVIINGTSNFTLEKLPYGKEVDGMNILGLVVFAIVFGVALRKLGEEGEILIRFFNSFNEATMVLVSWIMWYAPLGIMFLVAEKMVQMDDIGALFASLGKYIASCIIGHFIHGFLVLPLIYFVITRKNPYTFLLGLITALATAFGTSSSSATLPLMMRCVEERGVSKHISRFILPIGATVNMDGAACFQCVAAVFIAQLNNVSLNFIQVITILVTATASSVGAAGIPAGGVLTLAIILEAVGLPTHDISLILAVDWLVDRTCTVLNVEGDAFGAALLQHFVDRTEAREGPASELTEVRLDDGNGPAKPENSPLIEKRGLGPAEACSDPSAPRPCEKESVM</sequence>
<evidence type="ECO:0000313" key="33">
    <source>
        <dbReference type="Proteomes" id="UP000515152"/>
    </source>
</evidence>
<dbReference type="InterPro" id="IPR018107">
    <property type="entry name" value="Na-dicarboxylate_symporter_CS"/>
</dbReference>
<dbReference type="GO" id="GO:0015293">
    <property type="term" value="F:symporter activity"/>
    <property type="evidence" value="ECO:0007669"/>
    <property type="project" value="UniProtKB-UniRule"/>
</dbReference>
<dbReference type="GO" id="GO:0042470">
    <property type="term" value="C:melanosome"/>
    <property type="evidence" value="ECO:0007669"/>
    <property type="project" value="UniProtKB-SubCell"/>
</dbReference>
<feature type="compositionally biased region" description="Basic and acidic residues" evidence="32">
    <location>
        <begin position="489"/>
        <end position="503"/>
    </location>
</feature>
<dbReference type="RefSeq" id="XP_031429823.1">
    <property type="nucleotide sequence ID" value="XM_031573963.2"/>
</dbReference>
<evidence type="ECO:0000256" key="17">
    <source>
        <dbReference type="ARBA" id="ARBA00035073"/>
    </source>
</evidence>
<keyword evidence="4" id="KW-0050">Antiport</keyword>
<dbReference type="GO" id="GO:0140009">
    <property type="term" value="P:L-aspartate import across plasma membrane"/>
    <property type="evidence" value="ECO:0007669"/>
    <property type="project" value="TreeGrafter"/>
</dbReference>
<evidence type="ECO:0000256" key="21">
    <source>
        <dbReference type="ARBA" id="ARBA00036385"/>
    </source>
</evidence>
<dbReference type="Gene3D" id="1.10.3860.10">
    <property type="entry name" value="Sodium:dicarboxylate symporter"/>
    <property type="match status" value="1"/>
</dbReference>
<evidence type="ECO:0000256" key="11">
    <source>
        <dbReference type="ARBA" id="ARBA00022989"/>
    </source>
</evidence>
<gene>
    <name evidence="34" type="primary">slc1a5</name>
</gene>
<evidence type="ECO:0000256" key="27">
    <source>
        <dbReference type="ARBA" id="ARBA00047711"/>
    </source>
</evidence>
<accession>A0A6P8FNW0</accession>
<dbReference type="Proteomes" id="UP000515152">
    <property type="component" value="Chromosome 9"/>
</dbReference>
<evidence type="ECO:0000256" key="6">
    <source>
        <dbReference type="ARBA" id="ARBA00022553"/>
    </source>
</evidence>
<keyword evidence="10" id="KW-0029">Amino-acid transport</keyword>
<dbReference type="GeneID" id="105901530"/>
<dbReference type="PROSITE" id="PS00713">
    <property type="entry name" value="NA_DICARBOXYL_SYMP_1"/>
    <property type="match status" value="1"/>
</dbReference>
<evidence type="ECO:0000256" key="29">
    <source>
        <dbReference type="ARBA" id="ARBA00048392"/>
    </source>
</evidence>
<feature type="transmembrane region" description="Helical" evidence="31">
    <location>
        <begin position="123"/>
        <end position="147"/>
    </location>
</feature>
<feature type="transmembrane region" description="Helical" evidence="31">
    <location>
        <begin position="411"/>
        <end position="440"/>
    </location>
</feature>
<keyword evidence="15" id="KW-0325">Glycoprotein</keyword>
<dbReference type="Pfam" id="PF00375">
    <property type="entry name" value="SDF"/>
    <property type="match status" value="1"/>
</dbReference>
<evidence type="ECO:0000256" key="26">
    <source>
        <dbReference type="ARBA" id="ARBA00047397"/>
    </source>
</evidence>
<dbReference type="PRINTS" id="PR00173">
    <property type="entry name" value="EDTRNSPORT"/>
</dbReference>
<evidence type="ECO:0000256" key="9">
    <source>
        <dbReference type="ARBA" id="ARBA00022847"/>
    </source>
</evidence>
<dbReference type="CTD" id="6510"/>
<dbReference type="AlphaFoldDB" id="A0A6P8FNW0"/>
<comment type="catalytic activity">
    <reaction evidence="23">
        <text>D-serine(in) + L-glutamine(out) + Na(+)(out) = D-serine(out) + L-glutamine(in) + Na(+)(in)</text>
        <dbReference type="Rhea" id="RHEA:75307"/>
        <dbReference type="ChEBI" id="CHEBI:29101"/>
        <dbReference type="ChEBI" id="CHEBI:35247"/>
        <dbReference type="ChEBI" id="CHEBI:58359"/>
    </reaction>
</comment>
<evidence type="ECO:0000256" key="8">
    <source>
        <dbReference type="ARBA" id="ARBA00022723"/>
    </source>
</evidence>
<feature type="transmembrane region" description="Helical" evidence="31">
    <location>
        <begin position="332"/>
        <end position="353"/>
    </location>
</feature>
<reference evidence="34" key="1">
    <citation type="submission" date="2025-08" db="UniProtKB">
        <authorList>
            <consortium name="RefSeq"/>
        </authorList>
    </citation>
    <scope>IDENTIFICATION</scope>
</reference>
<evidence type="ECO:0000256" key="19">
    <source>
        <dbReference type="ARBA" id="ARBA00035896"/>
    </source>
</evidence>
<evidence type="ECO:0000256" key="15">
    <source>
        <dbReference type="ARBA" id="ARBA00023180"/>
    </source>
</evidence>
<keyword evidence="5" id="KW-1003">Cell membrane</keyword>
<comment type="catalytic activity">
    <reaction evidence="17">
        <text>nitrate(in) = nitrate(out)</text>
        <dbReference type="Rhea" id="RHEA:34923"/>
        <dbReference type="ChEBI" id="CHEBI:17632"/>
    </reaction>
</comment>
<evidence type="ECO:0000256" key="14">
    <source>
        <dbReference type="ARBA" id="ARBA00023136"/>
    </source>
</evidence>
<evidence type="ECO:0000256" key="3">
    <source>
        <dbReference type="ARBA" id="ARBA00022448"/>
    </source>
</evidence>
<dbReference type="InterPro" id="IPR001991">
    <property type="entry name" value="Na-dicarboxylate_symporter"/>
</dbReference>
<keyword evidence="11 31" id="KW-1133">Transmembrane helix</keyword>
<evidence type="ECO:0000256" key="4">
    <source>
        <dbReference type="ARBA" id="ARBA00022449"/>
    </source>
</evidence>
<dbReference type="InterPro" id="IPR036458">
    <property type="entry name" value="Na:dicarbo_symporter_sf"/>
</dbReference>
<dbReference type="GO" id="GO:0015175">
    <property type="term" value="F:neutral L-amino acid transmembrane transporter activity"/>
    <property type="evidence" value="ECO:0007669"/>
    <property type="project" value="TreeGrafter"/>
</dbReference>
<evidence type="ECO:0000256" key="31">
    <source>
        <dbReference type="RuleBase" id="RU361216"/>
    </source>
</evidence>
<dbReference type="GO" id="GO:0015183">
    <property type="term" value="F:L-aspartate transmembrane transporter activity"/>
    <property type="evidence" value="ECO:0007669"/>
    <property type="project" value="TreeGrafter"/>
</dbReference>
<keyword evidence="8" id="KW-0479">Metal-binding</keyword>
<comment type="catalytic activity">
    <reaction evidence="29">
        <text>L-threonine(in) + L-glutamine(out) + Na(+)(out) = L-threonine(out) + L-glutamine(in) + Na(+)(in)</text>
        <dbReference type="Rhea" id="RHEA:70863"/>
        <dbReference type="ChEBI" id="CHEBI:29101"/>
        <dbReference type="ChEBI" id="CHEBI:57926"/>
        <dbReference type="ChEBI" id="CHEBI:58359"/>
    </reaction>
</comment>
<evidence type="ECO:0000256" key="18">
    <source>
        <dbReference type="ARBA" id="ARBA00035832"/>
    </source>
</evidence>
<comment type="catalytic activity">
    <reaction evidence="24">
        <text>thiocyanate(in) = thiocyanate(out)</text>
        <dbReference type="Rhea" id="RHEA:75347"/>
        <dbReference type="ChEBI" id="CHEBI:18022"/>
    </reaction>
</comment>
<comment type="catalytic activity">
    <reaction evidence="21">
        <text>L-glutamine(out) + L-serine(in) + Na(+)(out) = L-glutamine(in) + L-serine(out) + Na(+)(in)</text>
        <dbReference type="Rhea" id="RHEA:70855"/>
        <dbReference type="ChEBI" id="CHEBI:29101"/>
        <dbReference type="ChEBI" id="CHEBI:33384"/>
        <dbReference type="ChEBI" id="CHEBI:58359"/>
    </reaction>
</comment>
<evidence type="ECO:0000256" key="5">
    <source>
        <dbReference type="ARBA" id="ARBA00022475"/>
    </source>
</evidence>
<feature type="transmembrane region" description="Helical" evidence="31">
    <location>
        <begin position="303"/>
        <end position="326"/>
    </location>
</feature>
<organism evidence="33 34">
    <name type="scientific">Clupea harengus</name>
    <name type="common">Atlantic herring</name>
    <dbReference type="NCBI Taxonomy" id="7950"/>
    <lineage>
        <taxon>Eukaryota</taxon>
        <taxon>Metazoa</taxon>
        <taxon>Chordata</taxon>
        <taxon>Craniata</taxon>
        <taxon>Vertebrata</taxon>
        <taxon>Euteleostomi</taxon>
        <taxon>Actinopterygii</taxon>
        <taxon>Neopterygii</taxon>
        <taxon>Teleostei</taxon>
        <taxon>Clupei</taxon>
        <taxon>Clupeiformes</taxon>
        <taxon>Clupeoidei</taxon>
        <taxon>Clupeidae</taxon>
        <taxon>Clupea</taxon>
    </lineage>
</organism>
<comment type="catalytic activity">
    <reaction evidence="25">
        <text>L-asparagine(in) + L-glutamine(out) + Na(+)(out) = L-asparagine(out) + L-glutamine(in) + Na(+)(in)</text>
        <dbReference type="Rhea" id="RHEA:70859"/>
        <dbReference type="ChEBI" id="CHEBI:29101"/>
        <dbReference type="ChEBI" id="CHEBI:58048"/>
        <dbReference type="ChEBI" id="CHEBI:58359"/>
    </reaction>
</comment>
<evidence type="ECO:0000256" key="32">
    <source>
        <dbReference type="SAM" id="MobiDB-lite"/>
    </source>
</evidence>
<dbReference type="GO" id="GO:0005886">
    <property type="term" value="C:plasma membrane"/>
    <property type="evidence" value="ECO:0007669"/>
    <property type="project" value="UniProtKB-SubCell"/>
</dbReference>
<dbReference type="PANTHER" id="PTHR11958:SF19">
    <property type="entry name" value="NEUTRAL AMINO ACID TRANSPORTER B(0)"/>
    <property type="match status" value="1"/>
</dbReference>
<proteinExistence type="inferred from homology"/>